<keyword evidence="12" id="KW-0206">Cytoskeleton</keyword>
<feature type="domain" description="Dynein heavy chain 3 AAA+ lid" evidence="18">
    <location>
        <begin position="1132"/>
        <end position="1221"/>
    </location>
</feature>
<dbReference type="InterPro" id="IPR041466">
    <property type="entry name" value="Dynein_AAA5_ext"/>
</dbReference>
<keyword evidence="10" id="KW-0969">Cilium</keyword>
<dbReference type="Gramene" id="GBG87683">
    <property type="protein sequence ID" value="GBG87683"/>
    <property type="gene ID" value="CBR_g45837"/>
</dbReference>
<dbReference type="GO" id="GO:0005930">
    <property type="term" value="C:axoneme"/>
    <property type="evidence" value="ECO:0007669"/>
    <property type="project" value="UniProtKB-SubCell"/>
</dbReference>
<dbReference type="Gene3D" id="1.10.8.710">
    <property type="match status" value="1"/>
</dbReference>
<dbReference type="Gene3D" id="1.20.58.1120">
    <property type="match status" value="1"/>
</dbReference>
<evidence type="ECO:0008006" key="21">
    <source>
        <dbReference type="Google" id="ProtNLM"/>
    </source>
</evidence>
<evidence type="ECO:0000313" key="20">
    <source>
        <dbReference type="Proteomes" id="UP000265515"/>
    </source>
</evidence>
<keyword evidence="6" id="KW-0547">Nucleotide-binding</keyword>
<dbReference type="Pfam" id="PF17857">
    <property type="entry name" value="AAA_lid_1"/>
    <property type="match status" value="1"/>
</dbReference>
<evidence type="ECO:0000256" key="2">
    <source>
        <dbReference type="ARBA" id="ARBA00008887"/>
    </source>
</evidence>
<dbReference type="FunFam" id="1.20.58.1120:FF:000001">
    <property type="entry name" value="dynein heavy chain 2, axonemal"/>
    <property type="match status" value="1"/>
</dbReference>
<keyword evidence="5" id="KW-0677">Repeat</keyword>
<dbReference type="PANTHER" id="PTHR45703">
    <property type="entry name" value="DYNEIN HEAVY CHAIN"/>
    <property type="match status" value="1"/>
</dbReference>
<evidence type="ECO:0000256" key="3">
    <source>
        <dbReference type="ARBA" id="ARBA00022490"/>
    </source>
</evidence>
<accession>A0A388LZK4</accession>
<evidence type="ECO:0000256" key="8">
    <source>
        <dbReference type="ARBA" id="ARBA00023017"/>
    </source>
</evidence>
<feature type="compositionally biased region" description="Basic and acidic residues" evidence="14">
    <location>
        <begin position="99"/>
        <end position="117"/>
    </location>
</feature>
<comment type="similarity">
    <text evidence="2">Belongs to the dynein heavy chain family.</text>
</comment>
<keyword evidence="4" id="KW-0493">Microtubule</keyword>
<dbReference type="Gene3D" id="3.20.180.20">
    <property type="entry name" value="Dynein heavy chain, N-terminal domain 2"/>
    <property type="match status" value="1"/>
</dbReference>
<evidence type="ECO:0000256" key="9">
    <source>
        <dbReference type="ARBA" id="ARBA00023054"/>
    </source>
</evidence>
<name>A0A388LZK4_CHABU</name>
<evidence type="ECO:0000259" key="16">
    <source>
        <dbReference type="Pfam" id="PF12774"/>
    </source>
</evidence>
<dbReference type="OrthoDB" id="10251809at2759"/>
<dbReference type="Proteomes" id="UP000265515">
    <property type="component" value="Unassembled WGS sequence"/>
</dbReference>
<sequence>MEGRQERLENMLNLLQMCEKALANYLETKRRAFPRFYFVSPSDLLDILSKGSNNPHAILKHLAKCFDNLHNLEFMPDVNYRRKESRASRRISMSQDTGGQEKKPEKKSSISEQPKEVGKTKIAIGMYSGEGEYVPWHDSFNCTGAVEVWLAGLLEAARNALRWLLKEAYAGYYEKSREKWIFDHCAQIVIVVTRIVYTQDVFQCFEQLEDGNETALKDFYKKCQEQLDELVKLILGELTKGDRKKIITLCTIDTHARDVVQKLIDEKVDAASAFQWQSQLRYSLDENTKLCKSNICDFEFHYAYEYVGNCGCLVITPLTDRCYITLTQAQRLVLGGAPAGPAGTGKTETVKDLGRAMGVMVFVFNCSDQLDYKSMGQMFKGLSQTGTWGCFDEFNRIPVEVLSVISTQLKMVLDALRARKERFVFEDDEIPLVKSTCTFVTMNPGYAGRTELPESVKALFRPVSMVVPDFHLIAEIMLLSEGFQTSKLLSRKFIILYSLCQDLLSKQHHYDWKLRAIKTTLNVAGGMKRDALNVTEDKVLLRALRDFNMGKLIYDDVEIFLGLLNDLFPKTLQLVPRVVDTRFEEDVKKATREQKLQPEAKFLLKVTQLRELLEVRWSVFILGSAGCGKSTVWKVLAKAQGLHGEKTVYRPINPKAVTRNELYGCLHPTTREWKEGLISTTFRDFAWYMHNVPHQWIVFDGDIDAEWIESMNTVMDDNKILTLASNERIPLTPTMRLLFEVYTMRQASPATVSRGGVIYLNKDDIGWEPFIETWIEKRGDKNEQGILLELFSRYMKKSLEHVIRAHKQVTHLTEINMVSTVCYIFESLLSKVGHVKYQLSSGTDNASKKLYELLFVFSCLWGLGGALLTDKTKDHRLEFSNWWKLEWRQIPFPDKGYVFDYYVNTETVEMAPWAEKVDRSAPLDDGLGNIFVPTVDTTRLMFLLNGLVDLKRPVMFVGNAGTGKTCMMRDKLRSLDPESMVFTSINLNYYTSADQLQKIMETPLEKKSGSRYGPTAGRRLIYFLDDLNMPAVDKYNTQPAIELVRQSIDYNGWFDKQKVVMKEILSTQYLACMNPTAGSFTINPRMQRHFATFAVQMPARDTLLSIFSAVVIAHFAQMDPDTMKLGPRVAAATVEIYEQVANTFLPTAIKFHYQFNLRDMANITQGVCRSMPEFYTTPVKISRLWIHECERVFADRMMVLADHGRFMEILSQIRKKHFEEVCVVVNT</sequence>
<gene>
    <name evidence="19" type="ORF">CBR_g45837</name>
</gene>
<evidence type="ECO:0000256" key="4">
    <source>
        <dbReference type="ARBA" id="ARBA00022701"/>
    </source>
</evidence>
<evidence type="ECO:0000259" key="17">
    <source>
        <dbReference type="Pfam" id="PF17852"/>
    </source>
</evidence>
<evidence type="ECO:0000256" key="7">
    <source>
        <dbReference type="ARBA" id="ARBA00022840"/>
    </source>
</evidence>
<comment type="subcellular location">
    <subcellularLocation>
        <location evidence="1">Cytoplasm</location>
        <location evidence="1">Cytoskeleton</location>
        <location evidence="1">Cilium axoneme</location>
    </subcellularLocation>
</comment>
<keyword evidence="11" id="KW-0505">Motor protein</keyword>
<dbReference type="GO" id="GO:0005524">
    <property type="term" value="F:ATP binding"/>
    <property type="evidence" value="ECO:0007669"/>
    <property type="project" value="UniProtKB-KW"/>
</dbReference>
<evidence type="ECO:0000256" key="11">
    <source>
        <dbReference type="ARBA" id="ARBA00023175"/>
    </source>
</evidence>
<evidence type="ECO:0000256" key="13">
    <source>
        <dbReference type="ARBA" id="ARBA00023273"/>
    </source>
</evidence>
<evidence type="ECO:0000259" key="15">
    <source>
        <dbReference type="Pfam" id="PF08393"/>
    </source>
</evidence>
<dbReference type="InterPro" id="IPR041589">
    <property type="entry name" value="DNAH3_AAA_lid_1"/>
</dbReference>
<evidence type="ECO:0000256" key="10">
    <source>
        <dbReference type="ARBA" id="ARBA00023069"/>
    </source>
</evidence>
<evidence type="ECO:0000256" key="1">
    <source>
        <dbReference type="ARBA" id="ARBA00004430"/>
    </source>
</evidence>
<evidence type="ECO:0000313" key="19">
    <source>
        <dbReference type="EMBL" id="GBG87683.1"/>
    </source>
</evidence>
<dbReference type="InterPro" id="IPR026983">
    <property type="entry name" value="DHC"/>
</dbReference>
<keyword evidence="7" id="KW-0067">ATP-binding</keyword>
<evidence type="ECO:0000256" key="5">
    <source>
        <dbReference type="ARBA" id="ARBA00022737"/>
    </source>
</evidence>
<feature type="domain" description="Dynein heavy chain hydrolytic ATP-binding dynein motor region" evidence="16">
    <location>
        <begin position="302"/>
        <end position="630"/>
    </location>
</feature>
<feature type="domain" description="Dynein heavy chain linker" evidence="15">
    <location>
        <begin position="2"/>
        <end position="168"/>
    </location>
</feature>
<dbReference type="InterPro" id="IPR042228">
    <property type="entry name" value="Dynein_linker_3"/>
</dbReference>
<keyword evidence="9" id="KW-0175">Coiled coil</keyword>
<dbReference type="Gene3D" id="1.10.472.130">
    <property type="match status" value="1"/>
</dbReference>
<comment type="caution">
    <text evidence="19">The sequence shown here is derived from an EMBL/GenBank/DDBJ whole genome shotgun (WGS) entry which is preliminary data.</text>
</comment>
<dbReference type="PANTHER" id="PTHR45703:SF8">
    <property type="entry name" value="DYNEINS HEAVY CHAIN"/>
    <property type="match status" value="1"/>
</dbReference>
<dbReference type="Pfam" id="PF12774">
    <property type="entry name" value="AAA_6"/>
    <property type="match status" value="1"/>
</dbReference>
<reference evidence="19 20" key="1">
    <citation type="journal article" date="2018" name="Cell">
        <title>The Chara Genome: Secondary Complexity and Implications for Plant Terrestrialization.</title>
        <authorList>
            <person name="Nishiyama T."/>
            <person name="Sakayama H."/>
            <person name="Vries J.D."/>
            <person name="Buschmann H."/>
            <person name="Saint-Marcoux D."/>
            <person name="Ullrich K.K."/>
            <person name="Haas F.B."/>
            <person name="Vanderstraeten L."/>
            <person name="Becker D."/>
            <person name="Lang D."/>
            <person name="Vosolsobe S."/>
            <person name="Rombauts S."/>
            <person name="Wilhelmsson P.K.I."/>
            <person name="Janitza P."/>
            <person name="Kern R."/>
            <person name="Heyl A."/>
            <person name="Rumpler F."/>
            <person name="Villalobos L.I.A.C."/>
            <person name="Clay J.M."/>
            <person name="Skokan R."/>
            <person name="Toyoda A."/>
            <person name="Suzuki Y."/>
            <person name="Kagoshima H."/>
            <person name="Schijlen E."/>
            <person name="Tajeshwar N."/>
            <person name="Catarino B."/>
            <person name="Hetherington A.J."/>
            <person name="Saltykova A."/>
            <person name="Bonnot C."/>
            <person name="Breuninger H."/>
            <person name="Symeonidi A."/>
            <person name="Radhakrishnan G.V."/>
            <person name="Van Nieuwerburgh F."/>
            <person name="Deforce D."/>
            <person name="Chang C."/>
            <person name="Karol K.G."/>
            <person name="Hedrich R."/>
            <person name="Ulvskov P."/>
            <person name="Glockner G."/>
            <person name="Delwiche C.F."/>
            <person name="Petrasek J."/>
            <person name="Van de Peer Y."/>
            <person name="Friml J."/>
            <person name="Beilby M."/>
            <person name="Dolan L."/>
            <person name="Kohara Y."/>
            <person name="Sugano S."/>
            <person name="Fujiyama A."/>
            <person name="Delaux P.-M."/>
            <person name="Quint M."/>
            <person name="TheiBen G."/>
            <person name="Hagemann M."/>
            <person name="Harholt J."/>
            <person name="Dunand C."/>
            <person name="Zachgo S."/>
            <person name="Langdale J."/>
            <person name="Maumus F."/>
            <person name="Straeten D.V.D."/>
            <person name="Gould S.B."/>
            <person name="Rensing S.A."/>
        </authorList>
    </citation>
    <scope>NUCLEOTIDE SEQUENCE [LARGE SCALE GENOMIC DNA]</scope>
    <source>
        <strain evidence="19 20">S276</strain>
    </source>
</reference>
<dbReference type="Gene3D" id="1.20.920.30">
    <property type="match status" value="1"/>
</dbReference>
<dbReference type="FunFam" id="3.40.50.300:FF:000063">
    <property type="entry name" value="dynein heavy chain 6, axonemal"/>
    <property type="match status" value="1"/>
</dbReference>
<evidence type="ECO:0000256" key="12">
    <source>
        <dbReference type="ARBA" id="ARBA00023212"/>
    </source>
</evidence>
<keyword evidence="13" id="KW-0966">Cell projection</keyword>
<dbReference type="GO" id="GO:0045505">
    <property type="term" value="F:dynein intermediate chain binding"/>
    <property type="evidence" value="ECO:0007669"/>
    <property type="project" value="InterPro"/>
</dbReference>
<feature type="region of interest" description="Disordered" evidence="14">
    <location>
        <begin position="85"/>
        <end position="117"/>
    </location>
</feature>
<organism evidence="19 20">
    <name type="scientific">Chara braunii</name>
    <name type="common">Braun's stonewort</name>
    <dbReference type="NCBI Taxonomy" id="69332"/>
    <lineage>
        <taxon>Eukaryota</taxon>
        <taxon>Viridiplantae</taxon>
        <taxon>Streptophyta</taxon>
        <taxon>Charophyceae</taxon>
        <taxon>Charales</taxon>
        <taxon>Characeae</taxon>
        <taxon>Chara</taxon>
    </lineage>
</organism>
<protein>
    <recommendedName>
        <fullName evidence="21">Dynein heavy chain hydrolytic ATP-binding dynein motor region domain-containing protein</fullName>
    </recommendedName>
</protein>
<evidence type="ECO:0000256" key="6">
    <source>
        <dbReference type="ARBA" id="ARBA00022741"/>
    </source>
</evidence>
<keyword evidence="20" id="KW-1185">Reference proteome</keyword>
<dbReference type="InterPro" id="IPR035699">
    <property type="entry name" value="AAA_6"/>
</dbReference>
<dbReference type="GO" id="GO:0007018">
    <property type="term" value="P:microtubule-based movement"/>
    <property type="evidence" value="ECO:0007669"/>
    <property type="project" value="InterPro"/>
</dbReference>
<dbReference type="AlphaFoldDB" id="A0A388LZK4"/>
<evidence type="ECO:0000256" key="14">
    <source>
        <dbReference type="SAM" id="MobiDB-lite"/>
    </source>
</evidence>
<dbReference type="Pfam" id="PF12775">
    <property type="entry name" value="AAA_7"/>
    <property type="match status" value="1"/>
</dbReference>
<dbReference type="GO" id="GO:0051959">
    <property type="term" value="F:dynein light intermediate chain binding"/>
    <property type="evidence" value="ECO:0007669"/>
    <property type="project" value="InterPro"/>
</dbReference>
<dbReference type="Gene3D" id="3.40.50.300">
    <property type="entry name" value="P-loop containing nucleotide triphosphate hydrolases"/>
    <property type="match status" value="3"/>
</dbReference>
<dbReference type="SUPFAM" id="SSF52540">
    <property type="entry name" value="P-loop containing nucleoside triphosphate hydrolases"/>
    <property type="match status" value="3"/>
</dbReference>
<keyword evidence="3" id="KW-0963">Cytoplasm</keyword>
<keyword evidence="8" id="KW-0243">Dynein</keyword>
<proteinExistence type="inferred from homology"/>
<dbReference type="FunFam" id="1.10.8.710:FF:000003">
    <property type="entry name" value="Dynein axonemal heavy chain 5"/>
    <property type="match status" value="1"/>
</dbReference>
<dbReference type="InterPro" id="IPR013602">
    <property type="entry name" value="Dynein_heavy_linker"/>
</dbReference>
<dbReference type="EMBL" id="BFEA01000627">
    <property type="protein sequence ID" value="GBG87683.1"/>
    <property type="molecule type" value="Genomic_DNA"/>
</dbReference>
<dbReference type="Pfam" id="PF08393">
    <property type="entry name" value="DHC_N2"/>
    <property type="match status" value="1"/>
</dbReference>
<dbReference type="STRING" id="69332.A0A388LZK4"/>
<dbReference type="InterPro" id="IPR027417">
    <property type="entry name" value="P-loop_NTPase"/>
</dbReference>
<dbReference type="Pfam" id="PF17852">
    <property type="entry name" value="Dynein_AAA_lid"/>
    <property type="match status" value="1"/>
</dbReference>
<dbReference type="GO" id="GO:0030286">
    <property type="term" value="C:dynein complex"/>
    <property type="evidence" value="ECO:0007669"/>
    <property type="project" value="UniProtKB-KW"/>
</dbReference>
<evidence type="ECO:0000259" key="18">
    <source>
        <dbReference type="Pfam" id="PF17857"/>
    </source>
</evidence>
<dbReference type="GO" id="GO:0005874">
    <property type="term" value="C:microtubule"/>
    <property type="evidence" value="ECO:0007669"/>
    <property type="project" value="UniProtKB-KW"/>
</dbReference>
<dbReference type="InterPro" id="IPR043157">
    <property type="entry name" value="Dynein_AAA1S"/>
</dbReference>
<feature type="domain" description="Dynein heavy chain AAA 5 extension" evidence="17">
    <location>
        <begin position="788"/>
        <end position="915"/>
    </location>
</feature>